<comment type="caution">
    <text evidence="1">The sequence shown here is derived from an EMBL/GenBank/DDBJ whole genome shotgun (WGS) entry which is preliminary data.</text>
</comment>
<dbReference type="AlphaFoldDB" id="D4TWU4"/>
<dbReference type="HOGENOM" id="CLU_065564_0_0_11"/>
<dbReference type="Pfam" id="PF10117">
    <property type="entry name" value="McrBC"/>
    <property type="match status" value="1"/>
</dbReference>
<organism evidence="1 2">
    <name type="scientific">Schaalia odontolytica F0309</name>
    <dbReference type="NCBI Taxonomy" id="649742"/>
    <lineage>
        <taxon>Bacteria</taxon>
        <taxon>Bacillati</taxon>
        <taxon>Actinomycetota</taxon>
        <taxon>Actinomycetes</taxon>
        <taxon>Actinomycetales</taxon>
        <taxon>Actinomycetaceae</taxon>
        <taxon>Schaalia</taxon>
    </lineage>
</organism>
<dbReference type="PANTHER" id="PTHR38733:SF1">
    <property type="entry name" value="TYPE IV METHYL-DIRECTED RESTRICTION ENZYME ECOKMCRBC"/>
    <property type="match status" value="1"/>
</dbReference>
<evidence type="ECO:0000313" key="2">
    <source>
        <dbReference type="Proteomes" id="UP000003150"/>
    </source>
</evidence>
<protein>
    <submittedName>
        <fullName evidence="1">Putative 5-methylcytosine-specific restriction enzyme subunit McrC</fullName>
    </submittedName>
</protein>
<dbReference type="PANTHER" id="PTHR38733">
    <property type="entry name" value="PROTEIN MCRC"/>
    <property type="match status" value="1"/>
</dbReference>
<dbReference type="PATRIC" id="fig|649742.3.peg.196"/>
<dbReference type="PIRSF" id="PIRSF003109">
    <property type="entry name" value="McrC"/>
    <property type="match status" value="1"/>
</dbReference>
<proteinExistence type="predicted"/>
<dbReference type="Proteomes" id="UP000003150">
    <property type="component" value="Unassembled WGS sequence"/>
</dbReference>
<sequence>MDRQAAQVAAVIRIRNVFHMLAYAFSALREQGYRAVATEDFDNAAELCAAILERGVSLQLKRGLGQEYASRTEARSSLRGKIEVTESVKSQAILRRQLVCSYDEFSVDTTMNRVIKATVALLVRSDISRARKKSLKKLMVFFADVREIDLHTVDWNMRYDRNNCTYRMLMAVCWLVVKGLLQTQSDGTTRMMDFFDEQRMSRLYEKFILEYYRREHPRLNASASFIEWALDDGVSEGLPAMRSDITLSARGHVLIIDAKYYASTMQSNFDKRTVHSGNLYQIFAYVKNKQIAFEQAGESVEVSGMLLYAATDEDIQPDATYCMSGNRISVTTLDLDRPFLEIRAQLDGIVEEYFLGE</sequence>
<gene>
    <name evidence="1" type="ORF">HMPREF0970_00405</name>
</gene>
<dbReference type="NCBIfam" id="NF007277">
    <property type="entry name" value="PRK09736.1"/>
    <property type="match status" value="1"/>
</dbReference>
<dbReference type="REBASE" id="29485">
    <property type="entry name" value="Aod309McrBCP"/>
</dbReference>
<reference evidence="1 2" key="1">
    <citation type="submission" date="2009-10" db="EMBL/GenBank/DDBJ databases">
        <authorList>
            <person name="Weinstock G."/>
            <person name="Sodergren E."/>
            <person name="Clifton S."/>
            <person name="Fulton L."/>
            <person name="Fulton B."/>
            <person name="Courtney L."/>
            <person name="Fronick C."/>
            <person name="Harrison M."/>
            <person name="Strong C."/>
            <person name="Farmer C."/>
            <person name="Delahaunty K."/>
            <person name="Markovic C."/>
            <person name="Hall O."/>
            <person name="Minx P."/>
            <person name="Tomlinson C."/>
            <person name="Mitreva M."/>
            <person name="Nelson J."/>
            <person name="Hou S."/>
            <person name="Wollam A."/>
            <person name="Pepin K.H."/>
            <person name="Johnson M."/>
            <person name="Bhonagiri V."/>
            <person name="Nash W.E."/>
            <person name="Warren W."/>
            <person name="Chinwalla A."/>
            <person name="Mardis E.R."/>
            <person name="Wilson R.K."/>
        </authorList>
    </citation>
    <scope>NUCLEOTIDE SEQUENCE [LARGE SCALE GENOMIC DNA]</scope>
    <source>
        <strain evidence="1 2">F0309</strain>
    </source>
</reference>
<dbReference type="InterPro" id="IPR019292">
    <property type="entry name" value="McrC"/>
</dbReference>
<dbReference type="RefSeq" id="WP_003794467.1">
    <property type="nucleotide sequence ID" value="NZ_GG753639.1"/>
</dbReference>
<dbReference type="GO" id="GO:0009307">
    <property type="term" value="P:DNA restriction-modification system"/>
    <property type="evidence" value="ECO:0007669"/>
    <property type="project" value="InterPro"/>
</dbReference>
<name>D4TWU4_9ACTO</name>
<dbReference type="EMBL" id="ACYT02000012">
    <property type="protein sequence ID" value="EFF80768.1"/>
    <property type="molecule type" value="Genomic_DNA"/>
</dbReference>
<dbReference type="InterPro" id="IPR014407">
    <property type="entry name" value="McrC_bac"/>
</dbReference>
<evidence type="ECO:0000313" key="1">
    <source>
        <dbReference type="EMBL" id="EFF80768.1"/>
    </source>
</evidence>
<accession>D4TWU4</accession>